<protein>
    <submittedName>
        <fullName evidence="2">Uncharacterized protein</fullName>
    </submittedName>
</protein>
<dbReference type="EMBL" id="JAAKZF010000015">
    <property type="protein sequence ID" value="NGO52213.1"/>
    <property type="molecule type" value="Genomic_DNA"/>
</dbReference>
<reference evidence="2 3" key="1">
    <citation type="submission" date="2020-02" db="EMBL/GenBank/DDBJ databases">
        <title>Genome sequence of strain CCNWXJ40-4.</title>
        <authorList>
            <person name="Gao J."/>
            <person name="Sun J."/>
        </authorList>
    </citation>
    <scope>NUCLEOTIDE SEQUENCE [LARGE SCALE GENOMIC DNA]</scope>
    <source>
        <strain evidence="2 3">CCNWXJ 40-4</strain>
    </source>
</reference>
<evidence type="ECO:0000313" key="3">
    <source>
        <dbReference type="Proteomes" id="UP001642900"/>
    </source>
</evidence>
<name>A0A6G4WDE1_9HYPH</name>
<organism evidence="2 3">
    <name type="scientific">Allomesorhizobium camelthorni</name>
    <dbReference type="NCBI Taxonomy" id="475069"/>
    <lineage>
        <taxon>Bacteria</taxon>
        <taxon>Pseudomonadati</taxon>
        <taxon>Pseudomonadota</taxon>
        <taxon>Alphaproteobacteria</taxon>
        <taxon>Hyphomicrobiales</taxon>
        <taxon>Phyllobacteriaceae</taxon>
        <taxon>Allomesorhizobium</taxon>
    </lineage>
</organism>
<dbReference type="RefSeq" id="WP_165028399.1">
    <property type="nucleotide sequence ID" value="NZ_JAAKZF010000015.1"/>
</dbReference>
<proteinExistence type="predicted"/>
<accession>A0A6G4WDE1</accession>
<sequence>MITADDGTRDLLPPNEADPKEIIGTETMFDGSLERAIEVPLSTIPSAAMQPAADLPPPSEANPEEIIGTETMFAGSLERVSDVPQFTIPSATMLPDADLLPNEQEDLPLDRGFHGQPAPVPIKGQAVSIDASSTACGDGGACGRDHREDGPDKKQPLPESDETSGASRCPSRSDDILGEVDDAHSINVAQIAIVDQEASVMVSGYVGEVVARLHINQDLMMDQDVDISFAIDGDGHFALLLDQNMRIDQDVEIDLEIFDVDGILYVDLFLHDSIEIEQDTTVDMRISDGSPGGTVEVNQDLEFDQEVDIDIDIEDELKERYIVKVTVESLQEVDAEQDVAVAIRYLNGEIDMDVDAVQTAAVEQQTIVQADFSLA</sequence>
<comment type="caution">
    <text evidence="2">The sequence shown here is derived from an EMBL/GenBank/DDBJ whole genome shotgun (WGS) entry which is preliminary data.</text>
</comment>
<dbReference type="AlphaFoldDB" id="A0A6G4WDE1"/>
<feature type="region of interest" description="Disordered" evidence="1">
    <location>
        <begin position="1"/>
        <end position="20"/>
    </location>
</feature>
<gene>
    <name evidence="2" type="ORF">G6N73_13655</name>
</gene>
<keyword evidence="3" id="KW-1185">Reference proteome</keyword>
<feature type="region of interest" description="Disordered" evidence="1">
    <location>
        <begin position="102"/>
        <end position="121"/>
    </location>
</feature>
<dbReference type="Proteomes" id="UP001642900">
    <property type="component" value="Unassembled WGS sequence"/>
</dbReference>
<evidence type="ECO:0000313" key="2">
    <source>
        <dbReference type="EMBL" id="NGO52213.1"/>
    </source>
</evidence>
<feature type="compositionally biased region" description="Basic and acidic residues" evidence="1">
    <location>
        <begin position="143"/>
        <end position="156"/>
    </location>
</feature>
<feature type="region of interest" description="Disordered" evidence="1">
    <location>
        <begin position="132"/>
        <end position="175"/>
    </location>
</feature>
<evidence type="ECO:0000256" key="1">
    <source>
        <dbReference type="SAM" id="MobiDB-lite"/>
    </source>
</evidence>